<dbReference type="InterPro" id="IPR023346">
    <property type="entry name" value="Lysozyme-like_dom_sf"/>
</dbReference>
<dbReference type="OrthoDB" id="8477976at2"/>
<dbReference type="AlphaFoldDB" id="A0A2U8VTD4"/>
<evidence type="ECO:0000313" key="3">
    <source>
        <dbReference type="EMBL" id="AWN37034.1"/>
    </source>
</evidence>
<dbReference type="Gene3D" id="1.10.530.10">
    <property type="match status" value="1"/>
</dbReference>
<reference evidence="3 4" key="1">
    <citation type="submission" date="2018-05" db="EMBL/GenBank/DDBJ databases">
        <title>Complete Genome Sequence of Methylobacterium sp. 17Sr1-43.</title>
        <authorList>
            <person name="Srinivasan S."/>
        </authorList>
    </citation>
    <scope>NUCLEOTIDE SEQUENCE [LARGE SCALE GENOMIC DNA]</scope>
    <source>
        <strain evidence="3 4">17Sr1-43</strain>
    </source>
</reference>
<dbReference type="RefSeq" id="WP_109952117.1">
    <property type="nucleotide sequence ID" value="NZ_CP029551.1"/>
</dbReference>
<dbReference type="Proteomes" id="UP000246058">
    <property type="component" value="Chromosome"/>
</dbReference>
<comment type="similarity">
    <text evidence="1">Belongs to the virb1 family.</text>
</comment>
<dbReference type="SUPFAM" id="SSF53955">
    <property type="entry name" value="Lysozyme-like"/>
    <property type="match status" value="1"/>
</dbReference>
<organism evidence="3 4">
    <name type="scientific">Methylobacterium radiodurans</name>
    <dbReference type="NCBI Taxonomy" id="2202828"/>
    <lineage>
        <taxon>Bacteria</taxon>
        <taxon>Pseudomonadati</taxon>
        <taxon>Pseudomonadota</taxon>
        <taxon>Alphaproteobacteria</taxon>
        <taxon>Hyphomicrobiales</taxon>
        <taxon>Methylobacteriaceae</taxon>
        <taxon>Methylobacterium</taxon>
    </lineage>
</organism>
<evidence type="ECO:0000313" key="4">
    <source>
        <dbReference type="Proteomes" id="UP000246058"/>
    </source>
</evidence>
<dbReference type="Pfam" id="PF01464">
    <property type="entry name" value="SLT"/>
    <property type="match status" value="1"/>
</dbReference>
<name>A0A2U8VTD4_9HYPH</name>
<dbReference type="InterPro" id="IPR008258">
    <property type="entry name" value="Transglycosylase_SLT_dom_1"/>
</dbReference>
<protein>
    <submittedName>
        <fullName evidence="3">Transglycosylase SLT domain protein</fullName>
    </submittedName>
</protein>
<dbReference type="EMBL" id="CP029551">
    <property type="protein sequence ID" value="AWN37034.1"/>
    <property type="molecule type" value="Genomic_DNA"/>
</dbReference>
<accession>A0A2U8VTD4</accession>
<proteinExistence type="inferred from homology"/>
<sequence length="395" mass="41734">MQGRTAGTSRNAYSAAAKAPTRFGAGPADAITAETCVGRDHGSRPALARSLLSITLVAGGLSAVLIGSGAELGRIGLDNAVSTAHAATEIQMPRPRVQTVSLAPRAVENPAPAAPLRASTAFAHVHDLDTDLGSNSVDRVSYDFLLSESAVGDPNDVLEFGPMKIRRHLVQTIVKAAQAVQTDPVLLMAVADKESSFITAVQAKTSSATGLYQFIERTWLGVVRDFGARYGLEKDAALVVADANDRPSVQDPAERARILELRRDPYLSALMAGEMLKRDAARIALRIGRELTLGEVYLAHFLGPDDAEEFLAKVVNTPGAAAAALLPGPARANRTIFFASAAQRGRRAKKAVSLSVAQVHEKFEAMMSTRGARYQNVRAVSGLMAFADADAPATP</sequence>
<dbReference type="KEGG" id="meti:DK427_15915"/>
<keyword evidence="4" id="KW-1185">Reference proteome</keyword>
<feature type="domain" description="Transglycosylase SLT" evidence="2">
    <location>
        <begin position="173"/>
        <end position="219"/>
    </location>
</feature>
<evidence type="ECO:0000259" key="2">
    <source>
        <dbReference type="Pfam" id="PF01464"/>
    </source>
</evidence>
<evidence type="ECO:0000256" key="1">
    <source>
        <dbReference type="ARBA" id="ARBA00009387"/>
    </source>
</evidence>
<gene>
    <name evidence="3" type="ORF">DK427_15915</name>
</gene>